<evidence type="ECO:0000313" key="3">
    <source>
        <dbReference type="EMBL" id="MCI0126299.1"/>
    </source>
</evidence>
<dbReference type="Pfam" id="PF18288">
    <property type="entry name" value="FAA_hydro_N_2"/>
    <property type="match status" value="1"/>
</dbReference>
<name>A0AA41UCH0_9HYPH</name>
<dbReference type="Proteomes" id="UP001156140">
    <property type="component" value="Unassembled WGS sequence"/>
</dbReference>
<organism evidence="3 4">
    <name type="scientific">Paradevosia shaoguanensis</name>
    <dbReference type="NCBI Taxonomy" id="1335043"/>
    <lineage>
        <taxon>Bacteria</taxon>
        <taxon>Pseudomonadati</taxon>
        <taxon>Pseudomonadota</taxon>
        <taxon>Alphaproteobacteria</taxon>
        <taxon>Hyphomicrobiales</taxon>
        <taxon>Devosiaceae</taxon>
        <taxon>Paradevosia</taxon>
    </lineage>
</organism>
<dbReference type="InterPro" id="IPR041072">
    <property type="entry name" value="FAA_hydro_N"/>
</dbReference>
<reference evidence="3" key="1">
    <citation type="submission" date="2022-03" db="EMBL/GenBank/DDBJ databases">
        <title>The complete genome sequence of a Methyloterrigena soli.</title>
        <authorList>
            <person name="Zi Z."/>
        </authorList>
    </citation>
    <scope>NUCLEOTIDE SEQUENCE</scope>
    <source>
        <strain evidence="3">M48</strain>
    </source>
</reference>
<evidence type="ECO:0000313" key="4">
    <source>
        <dbReference type="Proteomes" id="UP001156140"/>
    </source>
</evidence>
<dbReference type="PANTHER" id="PTHR43211">
    <property type="entry name" value="FUMARYLACETOACETATE HYDROLASE"/>
    <property type="match status" value="1"/>
</dbReference>
<gene>
    <name evidence="3" type="ORF">ML536_05615</name>
</gene>
<dbReference type="RefSeq" id="WP_281735231.1">
    <property type="nucleotide sequence ID" value="NZ_JAKETQ010000001.1"/>
</dbReference>
<proteinExistence type="predicted"/>
<dbReference type="Pfam" id="PF01557">
    <property type="entry name" value="FAA_hydrolase"/>
    <property type="match status" value="1"/>
</dbReference>
<dbReference type="InterPro" id="IPR011234">
    <property type="entry name" value="Fumarylacetoacetase-like_C"/>
</dbReference>
<dbReference type="InterPro" id="IPR036663">
    <property type="entry name" value="Fumarylacetoacetase_C_sf"/>
</dbReference>
<sequence>MKLATLRNGRPDGQLAVVSRDLKRFVSGGKVAPNLQAALDTWETSAPALAEISQALNAGGIASRPFDPGEALAPLPRAYSWIDGSGYLSHLERVRTLAGSKDAELQSARPLLYQGGSDSLSGANEPILVSDDGLAVDFEAEIAVITGPVPMLPTRSEAAASVRLITVCNDVSLRRLVADDLQNGFGFFHSKPSTSFGPVVATPDEFGSAWRDNKLHLKLRITVNDALFGQPDAGIDMHFDFADLIAAAAGTRRLIAGTIIGSGTVTNRHEEAPPIKRDGIGFSCIAEARAVEKLKYGKARTPFLRDGDRVSIAVLDAAGAPVVGAIDQRVAIYRR</sequence>
<accession>A0AA41UCH0</accession>
<dbReference type="AlphaFoldDB" id="A0AA41UCH0"/>
<dbReference type="GO" id="GO:0016787">
    <property type="term" value="F:hydrolase activity"/>
    <property type="evidence" value="ECO:0007669"/>
    <property type="project" value="UniProtKB-KW"/>
</dbReference>
<dbReference type="EMBL" id="JALAZD010000001">
    <property type="protein sequence ID" value="MCI0126299.1"/>
    <property type="molecule type" value="Genomic_DNA"/>
</dbReference>
<dbReference type="Gene3D" id="3.90.850.10">
    <property type="entry name" value="Fumarylacetoacetase-like, C-terminal domain"/>
    <property type="match status" value="1"/>
</dbReference>
<keyword evidence="4" id="KW-1185">Reference proteome</keyword>
<dbReference type="PANTHER" id="PTHR43211:SF1">
    <property type="entry name" value="BLL6422 PROTEIN"/>
    <property type="match status" value="1"/>
</dbReference>
<evidence type="ECO:0000259" key="1">
    <source>
        <dbReference type="Pfam" id="PF01557"/>
    </source>
</evidence>
<keyword evidence="3" id="KW-0378">Hydrolase</keyword>
<feature type="domain" description="Fumarylacetoacetase-like C-terminal" evidence="1">
    <location>
        <begin position="81"/>
        <end position="321"/>
    </location>
</feature>
<feature type="domain" description="Fumarylacetoacetase N-terminal" evidence="2">
    <location>
        <begin position="1"/>
        <end position="77"/>
    </location>
</feature>
<protein>
    <submittedName>
        <fullName evidence="3">Fumarylacetoacetate hydrolase family protein</fullName>
    </submittedName>
</protein>
<comment type="caution">
    <text evidence="3">The sequence shown here is derived from an EMBL/GenBank/DDBJ whole genome shotgun (WGS) entry which is preliminary data.</text>
</comment>
<evidence type="ECO:0000259" key="2">
    <source>
        <dbReference type="Pfam" id="PF18288"/>
    </source>
</evidence>
<dbReference type="SUPFAM" id="SSF56529">
    <property type="entry name" value="FAH"/>
    <property type="match status" value="1"/>
</dbReference>